<protein>
    <submittedName>
        <fullName evidence="3">CPBP family intramembrane metalloprotease</fullName>
    </submittedName>
</protein>
<dbReference type="Proteomes" id="UP001148125">
    <property type="component" value="Unassembled WGS sequence"/>
</dbReference>
<evidence type="ECO:0000313" key="3">
    <source>
        <dbReference type="EMBL" id="MDE5415280.1"/>
    </source>
</evidence>
<keyword evidence="3" id="KW-0645">Protease</keyword>
<accession>A0ABT5VIK6</accession>
<feature type="transmembrane region" description="Helical" evidence="1">
    <location>
        <begin position="349"/>
        <end position="367"/>
    </location>
</feature>
<keyword evidence="1" id="KW-0812">Transmembrane</keyword>
<keyword evidence="4" id="KW-1185">Reference proteome</keyword>
<dbReference type="Pfam" id="PF02517">
    <property type="entry name" value="Rce1-like"/>
    <property type="match status" value="1"/>
</dbReference>
<dbReference type="EMBL" id="JAOTPO010000014">
    <property type="protein sequence ID" value="MDE5415280.1"/>
    <property type="molecule type" value="Genomic_DNA"/>
</dbReference>
<name>A0ABT5VIK6_9BACI</name>
<evidence type="ECO:0000256" key="1">
    <source>
        <dbReference type="SAM" id="Phobius"/>
    </source>
</evidence>
<sequence length="490" mass="56203">MNRLRPLVLLSIVSVVFLIIYYSVNTEPVYPLQTVTKADITESIEQLSKQFDLNTDIKSKAPTYETRANESIGQYIAKHKWTPEEIENLTSEIPIYTISVLVDMEHFEVDPFTAEVVRASNIFYEINSEKEVSEFIETVFGAGFEKVDEEQTFFGEVEQIYSRGEVIGDIEEKLSITLTDHAIIGFHKYGEVREFQLSTSLFNFWEILLILIFMVTIVIIAIVATVQLIKRLNKNEIETFLGPFLISLLAGIGWFFGLYLAMGTVDVFSLLFTGVLTYTTFIILLITAKKADYVQPFSQIAIKLQPAVWNGFLLMLVSTVLVTIFYGIWAQFGAWTSPVMDYSIFLNTPLWALPVFALSLGICASISEETIFRRYLIPAFDRWGVIFSVIATSFLWGIGHMGYHMVPWHIRIFEFMIIVGPFFYYVYKRYGFVTAIFCHYFYNSLFGSIFLISIYWPVGVLSVVLTLVPFLVFLKRSPEKRGHLLFRSVS</sequence>
<dbReference type="InterPro" id="IPR003675">
    <property type="entry name" value="Rce1/LyrA-like_dom"/>
</dbReference>
<reference evidence="3" key="1">
    <citation type="submission" date="2024-05" db="EMBL/GenBank/DDBJ databases">
        <title>Alkalihalobacillus sp. strain MEB203 novel alkaliphilic bacterium from Lonar Lake, India.</title>
        <authorList>
            <person name="Joshi A."/>
            <person name="Thite S."/>
            <person name="Mengade P."/>
        </authorList>
    </citation>
    <scope>NUCLEOTIDE SEQUENCE</scope>
    <source>
        <strain evidence="3">MEB 203</strain>
    </source>
</reference>
<gene>
    <name evidence="3" type="ORF">N7Z68_18125</name>
</gene>
<dbReference type="GO" id="GO:0008237">
    <property type="term" value="F:metallopeptidase activity"/>
    <property type="evidence" value="ECO:0007669"/>
    <property type="project" value="UniProtKB-KW"/>
</dbReference>
<feature type="transmembrane region" description="Helical" evidence="1">
    <location>
        <begin position="307"/>
        <end position="329"/>
    </location>
</feature>
<feature type="transmembrane region" description="Helical" evidence="1">
    <location>
        <begin position="241"/>
        <end position="261"/>
    </location>
</feature>
<keyword evidence="3" id="KW-0378">Hydrolase</keyword>
<feature type="transmembrane region" description="Helical" evidence="1">
    <location>
        <begin position="410"/>
        <end position="427"/>
    </location>
</feature>
<feature type="transmembrane region" description="Helical" evidence="1">
    <location>
        <begin position="7"/>
        <end position="24"/>
    </location>
</feature>
<keyword evidence="3" id="KW-0482">Metalloprotease</keyword>
<dbReference type="RefSeq" id="WP_275119885.1">
    <property type="nucleotide sequence ID" value="NZ_JAOTPO010000014.1"/>
</dbReference>
<feature type="domain" description="CAAX prenyl protease 2/Lysostaphin resistance protein A-like" evidence="2">
    <location>
        <begin position="352"/>
        <end position="444"/>
    </location>
</feature>
<evidence type="ECO:0000313" key="4">
    <source>
        <dbReference type="Proteomes" id="UP001148125"/>
    </source>
</evidence>
<organism evidence="3 4">
    <name type="scientific">Alkalihalobacterium chitinilyticum</name>
    <dbReference type="NCBI Taxonomy" id="2980103"/>
    <lineage>
        <taxon>Bacteria</taxon>
        <taxon>Bacillati</taxon>
        <taxon>Bacillota</taxon>
        <taxon>Bacilli</taxon>
        <taxon>Bacillales</taxon>
        <taxon>Bacillaceae</taxon>
        <taxon>Alkalihalobacterium</taxon>
    </lineage>
</organism>
<proteinExistence type="predicted"/>
<keyword evidence="1" id="KW-0472">Membrane</keyword>
<feature type="transmembrane region" description="Helical" evidence="1">
    <location>
        <begin position="267"/>
        <end position="286"/>
    </location>
</feature>
<comment type="caution">
    <text evidence="3">The sequence shown here is derived from an EMBL/GenBank/DDBJ whole genome shotgun (WGS) entry which is preliminary data.</text>
</comment>
<evidence type="ECO:0000259" key="2">
    <source>
        <dbReference type="Pfam" id="PF02517"/>
    </source>
</evidence>
<feature type="transmembrane region" description="Helical" evidence="1">
    <location>
        <begin position="432"/>
        <end position="452"/>
    </location>
</feature>
<feature type="transmembrane region" description="Helical" evidence="1">
    <location>
        <begin position="207"/>
        <end position="229"/>
    </location>
</feature>
<keyword evidence="1" id="KW-1133">Transmembrane helix</keyword>
<feature type="transmembrane region" description="Helical" evidence="1">
    <location>
        <begin position="379"/>
        <end position="398"/>
    </location>
</feature>